<dbReference type="Gene3D" id="3.30.2010.10">
    <property type="entry name" value="Metalloproteases ('zincins'), catalytic domain"/>
    <property type="match status" value="1"/>
</dbReference>
<keyword evidence="1" id="KW-1133">Transmembrane helix</keyword>
<feature type="transmembrane region" description="Helical" evidence="1">
    <location>
        <begin position="141"/>
        <end position="163"/>
    </location>
</feature>
<evidence type="ECO:0000256" key="1">
    <source>
        <dbReference type="SAM" id="Phobius"/>
    </source>
</evidence>
<feature type="domain" description="Peptidase M56" evidence="2">
    <location>
        <begin position="22"/>
        <end position="337"/>
    </location>
</feature>
<dbReference type="PANTHER" id="PTHR34978">
    <property type="entry name" value="POSSIBLE SENSOR-TRANSDUCER PROTEIN BLAR"/>
    <property type="match status" value="1"/>
</dbReference>
<accession>A0A517VS90</accession>
<name>A0A517VS90_9PLAN</name>
<dbReference type="Pfam" id="PF05569">
    <property type="entry name" value="Peptidase_M56"/>
    <property type="match status" value="1"/>
</dbReference>
<dbReference type="EMBL" id="CP037920">
    <property type="protein sequence ID" value="QDT95886.1"/>
    <property type="molecule type" value="Genomic_DNA"/>
</dbReference>
<feature type="transmembrane region" description="Helical" evidence="1">
    <location>
        <begin position="253"/>
        <end position="275"/>
    </location>
</feature>
<keyword evidence="1" id="KW-0472">Membrane</keyword>
<feature type="transmembrane region" description="Helical" evidence="1">
    <location>
        <begin position="18"/>
        <end position="35"/>
    </location>
</feature>
<keyword evidence="1" id="KW-0812">Transmembrane</keyword>
<feature type="transmembrane region" description="Helical" evidence="1">
    <location>
        <begin position="47"/>
        <end position="69"/>
    </location>
</feature>
<sequence>MNAFNYFSSEWIHSMQSAGWQALLIAVLVFVLLILTRRFISAQLRYAILLLVLLKFMTPPFLILSTGFISQYSTIRFQPIRSEIISLDASAQTINASTTSQPSNQTKNSSPLVAKKLEVIKNGPGSNRSVMTEVSKPKPKFPWSTLLMSVYLFGTTAFAALLIHRYRLVRRVVRAGEIQKDGFLWSELERIAKQLKMKSIPQLRISDQTDAPFAMGVFRPVVVLPRLIETQLQPDQLTIVIAHELAHIRRRDLLIGWFETLVSLVWWFHPAMWWLRKALRQTREDCCDDILLTNQLAEPERYCETLIDAASHQSTKLAEPLVLGFVRKEHPVARRIRRLMNGSLFRADRLRFSASIVTLVLAFILLPGMRQDRQKPVTQTTLEGLFGWHNLSFQLDPSEEAVIKKCNKIARTYFSTIGNKKKKFSLIETREKLEAILSEHPDCFYAQYLLGTWYRLNGDLERSTQLLNESLVNAPVVLTQSYKLGNGKPIQGVEIPGIEIECNRVQNHSLDPSLKMKFVGLITDSNGMVHLPVYDTIYRTFSQSYPVGYYAEFKNLGWFRSNSLNGELPDVMVWRPWSKPRNFTRTAAESQWLRDAEGTDTLQLESGPNTYTIGDVSRVQSDGTFTIENGKGESLSSFPTDLPDIKNATFMDHAMIKLSSPEPSRFEVAEVHILDSQTKIPLQQFQSGAGYTWKDKSNFRLFSMWDKLPDMVDLVLNVYNYDQNVFRYNIQPKIGTTVLQDGFSCKISHLIAGHHIGWGTREGFYGEVQSPGSTSEIIIDIIGTKRKRVSLWVVSKEGRKVNLKNDVWNPAIVNGSPPIDIMMPLDEIDHFELLPSVKPVKIYFEKIQLPARKAPLDQQLPLIEFPVEGVARKFTTDTLSPLIVHFESQRGDVNDFCSCGSQDYSFYSEKPEDKRLRETKSTLTWNYFATIDLNHRQEIFDNSGIGKTRGSTICSSHWGTASITLWDAPLETMESVRLQFLPKTAD</sequence>
<organism evidence="3 4">
    <name type="scientific">Gimesia aquarii</name>
    <dbReference type="NCBI Taxonomy" id="2527964"/>
    <lineage>
        <taxon>Bacteria</taxon>
        <taxon>Pseudomonadati</taxon>
        <taxon>Planctomycetota</taxon>
        <taxon>Planctomycetia</taxon>
        <taxon>Planctomycetales</taxon>
        <taxon>Planctomycetaceae</taxon>
        <taxon>Gimesia</taxon>
    </lineage>
</organism>
<dbReference type="RefSeq" id="WP_144983093.1">
    <property type="nucleotide sequence ID" value="NZ_CP037920.1"/>
</dbReference>
<dbReference type="InterPro" id="IPR008756">
    <property type="entry name" value="Peptidase_M56"/>
</dbReference>
<evidence type="ECO:0000259" key="2">
    <source>
        <dbReference type="Pfam" id="PF05569"/>
    </source>
</evidence>
<protein>
    <submittedName>
        <fullName evidence="3">Regulatory protein BlaR1</fullName>
    </submittedName>
</protein>
<evidence type="ECO:0000313" key="3">
    <source>
        <dbReference type="EMBL" id="QDT95886.1"/>
    </source>
</evidence>
<dbReference type="PANTHER" id="PTHR34978:SF3">
    <property type="entry name" value="SLR0241 PROTEIN"/>
    <property type="match status" value="1"/>
</dbReference>
<dbReference type="CDD" id="cd07341">
    <property type="entry name" value="M56_BlaR1_MecR1_like"/>
    <property type="match status" value="1"/>
</dbReference>
<dbReference type="KEGG" id="gaw:V144x_13350"/>
<dbReference type="Proteomes" id="UP000318704">
    <property type="component" value="Chromosome"/>
</dbReference>
<proteinExistence type="predicted"/>
<dbReference type="InterPro" id="IPR052173">
    <property type="entry name" value="Beta-lactam_resp_regulator"/>
</dbReference>
<evidence type="ECO:0000313" key="4">
    <source>
        <dbReference type="Proteomes" id="UP000318704"/>
    </source>
</evidence>
<reference evidence="3 4" key="1">
    <citation type="submission" date="2019-03" db="EMBL/GenBank/DDBJ databases">
        <title>Deep-cultivation of Planctomycetes and their phenomic and genomic characterization uncovers novel biology.</title>
        <authorList>
            <person name="Wiegand S."/>
            <person name="Jogler M."/>
            <person name="Boedeker C."/>
            <person name="Pinto D."/>
            <person name="Vollmers J."/>
            <person name="Rivas-Marin E."/>
            <person name="Kohn T."/>
            <person name="Peeters S.H."/>
            <person name="Heuer A."/>
            <person name="Rast P."/>
            <person name="Oberbeckmann S."/>
            <person name="Bunk B."/>
            <person name="Jeske O."/>
            <person name="Meyerdierks A."/>
            <person name="Storesund J.E."/>
            <person name="Kallscheuer N."/>
            <person name="Luecker S."/>
            <person name="Lage O.M."/>
            <person name="Pohl T."/>
            <person name="Merkel B.J."/>
            <person name="Hornburger P."/>
            <person name="Mueller R.-W."/>
            <person name="Bruemmer F."/>
            <person name="Labrenz M."/>
            <person name="Spormann A.M."/>
            <person name="Op den Camp H."/>
            <person name="Overmann J."/>
            <person name="Amann R."/>
            <person name="Jetten M.S.M."/>
            <person name="Mascher T."/>
            <person name="Medema M.H."/>
            <person name="Devos D.P."/>
            <person name="Kaster A.-K."/>
            <person name="Ovreas L."/>
            <person name="Rohde M."/>
            <person name="Galperin M.Y."/>
            <person name="Jogler C."/>
        </authorList>
    </citation>
    <scope>NUCLEOTIDE SEQUENCE [LARGE SCALE GENOMIC DNA]</scope>
    <source>
        <strain evidence="3 4">V144</strain>
    </source>
</reference>
<dbReference type="AlphaFoldDB" id="A0A517VS90"/>
<gene>
    <name evidence="3" type="primary">blaR1_4</name>
    <name evidence="3" type="ORF">V144x_13350</name>
</gene>